<name>A0A1F5G933_9BACT</name>
<keyword evidence="1" id="KW-1133">Transmembrane helix</keyword>
<feature type="transmembrane region" description="Helical" evidence="1">
    <location>
        <begin position="150"/>
        <end position="167"/>
    </location>
</feature>
<evidence type="ECO:0000313" key="2">
    <source>
        <dbReference type="EMBL" id="OGD88349.1"/>
    </source>
</evidence>
<feature type="transmembrane region" description="Helical" evidence="1">
    <location>
        <begin position="386"/>
        <end position="404"/>
    </location>
</feature>
<gene>
    <name evidence="2" type="ORF">A2693_02750</name>
</gene>
<feature type="transmembrane region" description="Helical" evidence="1">
    <location>
        <begin position="240"/>
        <end position="259"/>
    </location>
</feature>
<feature type="transmembrane region" description="Helical" evidence="1">
    <location>
        <begin position="117"/>
        <end position="138"/>
    </location>
</feature>
<reference evidence="2 3" key="1">
    <citation type="journal article" date="2016" name="Nat. Commun.">
        <title>Thousands of microbial genomes shed light on interconnected biogeochemical processes in an aquifer system.</title>
        <authorList>
            <person name="Anantharaman K."/>
            <person name="Brown C.T."/>
            <person name="Hug L.A."/>
            <person name="Sharon I."/>
            <person name="Castelle C.J."/>
            <person name="Probst A.J."/>
            <person name="Thomas B.C."/>
            <person name="Singh A."/>
            <person name="Wilkins M.J."/>
            <person name="Karaoz U."/>
            <person name="Brodie E.L."/>
            <person name="Williams K.H."/>
            <person name="Hubbard S.S."/>
            <person name="Banfield J.F."/>
        </authorList>
    </citation>
    <scope>NUCLEOTIDE SEQUENCE [LARGE SCALE GENOMIC DNA]</scope>
</reference>
<keyword evidence="1" id="KW-0812">Transmembrane</keyword>
<organism evidence="2 3">
    <name type="scientific">Candidatus Curtissbacteria bacterium RIFCSPHIGHO2_01_FULL_40_12</name>
    <dbReference type="NCBI Taxonomy" id="1797710"/>
    <lineage>
        <taxon>Bacteria</taxon>
        <taxon>Candidatus Curtissiibacteriota</taxon>
    </lineage>
</organism>
<feature type="transmembrane region" description="Helical" evidence="1">
    <location>
        <begin position="174"/>
        <end position="193"/>
    </location>
</feature>
<protein>
    <recommendedName>
        <fullName evidence="4">Glycosyltransferase RgtA/B/C/D-like domain-containing protein</fullName>
    </recommendedName>
</protein>
<dbReference type="EMBL" id="MFAY01000041">
    <property type="protein sequence ID" value="OGD88349.1"/>
    <property type="molecule type" value="Genomic_DNA"/>
</dbReference>
<feature type="transmembrane region" description="Helical" evidence="1">
    <location>
        <begin position="24"/>
        <end position="49"/>
    </location>
</feature>
<evidence type="ECO:0000256" key="1">
    <source>
        <dbReference type="SAM" id="Phobius"/>
    </source>
</evidence>
<feature type="transmembrane region" description="Helical" evidence="1">
    <location>
        <begin position="298"/>
        <end position="318"/>
    </location>
</feature>
<sequence>MLFRNLRNFLRNILTKPVFRQPKYILLAIITLGFLLRINNLTIGFPILFVSNDEAIYHQSALNMLAEKTPFTIGNYGPLGAYLQIPFLLLAFSVLLLTGKIHSVQDMEFLLVTQEGYMLFIPRIISAMFGTLSIIAIYLLCVELFKNRKIALWASFFAAVSFNLVHISHLARGWSGAIFFSLLATLFVLRSVLKRNHALRNLLLSVFFASIAFGFHQIAGIVILLVGLIRIFAGKKIISIHHIFGALLWLFLVLVLNYFSVGGNFLKIIDPANPTVGLLKNPLISLREMSVPRMTKDFFLTDGLIVILTAVFFIKFILGRFEKSRDKRILFAFLIFIIFNFSLIVSIFPPFLRYSLVGISLLPLFAGFEAANLIERYKMLRIPFTVFIIFVASFNSIYWNLLLLREPTFVQVRKWVDKNIDIRIPIASTEKRALGYVSGTDARKIIRLNNKSYYMRAEKLVGKSYPINVREVLYIYDYSNKSLSKMEAFEKAKAVFPVRYVVDSYLGSDGRLLNLDKTGRFELAAHFSPTKNSIYDGKIPELLVDTHYVFPLFIMDRAGPYFDVLKVGR</sequence>
<dbReference type="Proteomes" id="UP000178577">
    <property type="component" value="Unassembled WGS sequence"/>
</dbReference>
<evidence type="ECO:0008006" key="4">
    <source>
        <dbReference type="Google" id="ProtNLM"/>
    </source>
</evidence>
<feature type="transmembrane region" description="Helical" evidence="1">
    <location>
        <begin position="79"/>
        <end position="97"/>
    </location>
</feature>
<feature type="transmembrane region" description="Helical" evidence="1">
    <location>
        <begin position="330"/>
        <end position="348"/>
    </location>
</feature>
<feature type="transmembrane region" description="Helical" evidence="1">
    <location>
        <begin position="205"/>
        <end position="228"/>
    </location>
</feature>
<evidence type="ECO:0000313" key="3">
    <source>
        <dbReference type="Proteomes" id="UP000178577"/>
    </source>
</evidence>
<proteinExistence type="predicted"/>
<keyword evidence="1" id="KW-0472">Membrane</keyword>
<comment type="caution">
    <text evidence="2">The sequence shown here is derived from an EMBL/GenBank/DDBJ whole genome shotgun (WGS) entry which is preliminary data.</text>
</comment>
<accession>A0A1F5G933</accession>
<dbReference type="AlphaFoldDB" id="A0A1F5G933"/>